<evidence type="ECO:0000256" key="1">
    <source>
        <dbReference type="ARBA" id="ARBA00004370"/>
    </source>
</evidence>
<accession>A0ABV6BG02</accession>
<keyword evidence="6" id="KW-0472">Membrane</keyword>
<evidence type="ECO:0000313" key="10">
    <source>
        <dbReference type="Proteomes" id="UP001589813"/>
    </source>
</evidence>
<protein>
    <submittedName>
        <fullName evidence="9">Methyl-accepting chemotaxis protein</fullName>
    </submittedName>
</protein>
<sequence length="532" mass="56110">MASSGSVKSRIFIGYAAIFFVTLVAAVLLIQSNRQLMHEVGGFVDRSVPALQAISALQNVTHQQVLAGYELYGTTIKSAEFTDKQQRMEQSLQRHLQVLDKVGGQGLQTGQQQLQQALQQLLQVMAAAQVDWDQARLQLSAINQAAGALNQQLEKLAANITKDAQTSTTNISGSLAQNSTTVVVLVLLILSVAIGFFLLAQKQIANPIIRLSGELQQVADSRDLNRSLSTDTVAEVNSVAASVNLLLRVFKSGITDIYHAISGINQAVDALAGSSAQSSSAVQQLEKTLSVLVSSMAQLEQQMEDSVSRSMHAASSAHAGAAAMSQSQIEVRQTSDSISQLSGDIETTGQMLLTLQATGTEVSGVVKTIADIASQTNLLALNAAIEAARAGESGRGFAVVADEVRTLAVRTQQSTAEINNMLAKIVSSIQAAVANMQSNRESAQRSVELAGQLVQTLESGRQVILTLAGVSQEAADLANHSQQKARSLKHEIAAFEQNGQSVSAANQAVASTSQALTGLAGQLRNTAGLFKL</sequence>
<comment type="subcellular location">
    <subcellularLocation>
        <location evidence="1">Membrane</location>
    </subcellularLocation>
</comment>
<keyword evidence="6" id="KW-1133">Transmembrane helix</keyword>
<evidence type="ECO:0000256" key="3">
    <source>
        <dbReference type="ARBA" id="ARBA00029447"/>
    </source>
</evidence>
<name>A0ABV6BG02_9GAMM</name>
<dbReference type="PROSITE" id="PS50885">
    <property type="entry name" value="HAMP"/>
    <property type="match status" value="1"/>
</dbReference>
<feature type="transmembrane region" description="Helical" evidence="6">
    <location>
        <begin position="182"/>
        <end position="200"/>
    </location>
</feature>
<dbReference type="SMART" id="SM00283">
    <property type="entry name" value="MA"/>
    <property type="match status" value="1"/>
</dbReference>
<reference evidence="9 10" key="1">
    <citation type="submission" date="2024-09" db="EMBL/GenBank/DDBJ databases">
        <authorList>
            <person name="Sun Q."/>
            <person name="Mori K."/>
        </authorList>
    </citation>
    <scope>NUCLEOTIDE SEQUENCE [LARGE SCALE GENOMIC DNA]</scope>
    <source>
        <strain evidence="9 10">KCTC 23315</strain>
    </source>
</reference>
<dbReference type="InterPro" id="IPR004089">
    <property type="entry name" value="MCPsignal_dom"/>
</dbReference>
<feature type="domain" description="HAMP" evidence="8">
    <location>
        <begin position="202"/>
        <end position="255"/>
    </location>
</feature>
<dbReference type="SUPFAM" id="SSF58104">
    <property type="entry name" value="Methyl-accepting chemotaxis protein (MCP) signaling domain"/>
    <property type="match status" value="1"/>
</dbReference>
<evidence type="ECO:0000259" key="7">
    <source>
        <dbReference type="PROSITE" id="PS50111"/>
    </source>
</evidence>
<dbReference type="Gene3D" id="1.10.287.950">
    <property type="entry name" value="Methyl-accepting chemotaxis protein"/>
    <property type="match status" value="1"/>
</dbReference>
<keyword evidence="10" id="KW-1185">Reference proteome</keyword>
<comment type="caution">
    <text evidence="9">The sequence shown here is derived from an EMBL/GenBank/DDBJ whole genome shotgun (WGS) entry which is preliminary data.</text>
</comment>
<keyword evidence="6" id="KW-0812">Transmembrane</keyword>
<dbReference type="PANTHER" id="PTHR32089:SF112">
    <property type="entry name" value="LYSOZYME-LIKE PROTEIN-RELATED"/>
    <property type="match status" value="1"/>
</dbReference>
<evidence type="ECO:0000256" key="2">
    <source>
        <dbReference type="ARBA" id="ARBA00023224"/>
    </source>
</evidence>
<dbReference type="EMBL" id="JBHLXP010000004">
    <property type="protein sequence ID" value="MFC0049802.1"/>
    <property type="molecule type" value="Genomic_DNA"/>
</dbReference>
<dbReference type="Proteomes" id="UP001589813">
    <property type="component" value="Unassembled WGS sequence"/>
</dbReference>
<comment type="similarity">
    <text evidence="3">Belongs to the methyl-accepting chemotaxis (MCP) protein family.</text>
</comment>
<dbReference type="PROSITE" id="PS50111">
    <property type="entry name" value="CHEMOTAXIS_TRANSDUC_2"/>
    <property type="match status" value="1"/>
</dbReference>
<feature type="transmembrane region" description="Helical" evidence="6">
    <location>
        <begin position="12"/>
        <end position="30"/>
    </location>
</feature>
<organism evidence="9 10">
    <name type="scientific">Rheinheimera tilapiae</name>
    <dbReference type="NCBI Taxonomy" id="875043"/>
    <lineage>
        <taxon>Bacteria</taxon>
        <taxon>Pseudomonadati</taxon>
        <taxon>Pseudomonadota</taxon>
        <taxon>Gammaproteobacteria</taxon>
        <taxon>Chromatiales</taxon>
        <taxon>Chromatiaceae</taxon>
        <taxon>Rheinheimera</taxon>
    </lineage>
</organism>
<dbReference type="Pfam" id="PF00015">
    <property type="entry name" value="MCPsignal"/>
    <property type="match status" value="1"/>
</dbReference>
<feature type="domain" description="Methyl-accepting transducer" evidence="7">
    <location>
        <begin position="253"/>
        <end position="506"/>
    </location>
</feature>
<keyword evidence="2 4" id="KW-0807">Transducer</keyword>
<proteinExistence type="inferred from homology"/>
<gene>
    <name evidence="9" type="ORF">ACFFJP_15995</name>
</gene>
<dbReference type="InterPro" id="IPR004090">
    <property type="entry name" value="Chemotax_Me-accpt_rcpt"/>
</dbReference>
<evidence type="ECO:0000256" key="6">
    <source>
        <dbReference type="SAM" id="Phobius"/>
    </source>
</evidence>
<feature type="coiled-coil region" evidence="5">
    <location>
        <begin position="111"/>
        <end position="159"/>
    </location>
</feature>
<evidence type="ECO:0000256" key="5">
    <source>
        <dbReference type="SAM" id="Coils"/>
    </source>
</evidence>
<evidence type="ECO:0000259" key="8">
    <source>
        <dbReference type="PROSITE" id="PS50885"/>
    </source>
</evidence>
<evidence type="ECO:0000313" key="9">
    <source>
        <dbReference type="EMBL" id="MFC0049802.1"/>
    </source>
</evidence>
<evidence type="ECO:0000256" key="4">
    <source>
        <dbReference type="PROSITE-ProRule" id="PRU00284"/>
    </source>
</evidence>
<dbReference type="PANTHER" id="PTHR32089">
    <property type="entry name" value="METHYL-ACCEPTING CHEMOTAXIS PROTEIN MCPB"/>
    <property type="match status" value="1"/>
</dbReference>
<dbReference type="PRINTS" id="PR00260">
    <property type="entry name" value="CHEMTRNSDUCR"/>
</dbReference>
<keyword evidence="5" id="KW-0175">Coiled coil</keyword>
<dbReference type="InterPro" id="IPR003660">
    <property type="entry name" value="HAMP_dom"/>
</dbReference>